<dbReference type="InterPro" id="IPR000182">
    <property type="entry name" value="GNAT_dom"/>
</dbReference>
<proteinExistence type="predicted"/>
<organism evidence="4 5">
    <name type="scientific">Nocardioides ginsengisegetis</name>
    <dbReference type="NCBI Taxonomy" id="661491"/>
    <lineage>
        <taxon>Bacteria</taxon>
        <taxon>Bacillati</taxon>
        <taxon>Actinomycetota</taxon>
        <taxon>Actinomycetes</taxon>
        <taxon>Propionibacteriales</taxon>
        <taxon>Nocardioidaceae</taxon>
        <taxon>Nocardioides</taxon>
    </lineage>
</organism>
<dbReference type="PROSITE" id="PS51186">
    <property type="entry name" value="GNAT"/>
    <property type="match status" value="1"/>
</dbReference>
<dbReference type="EC" id="2.3.1.-" evidence="4"/>
<protein>
    <submittedName>
        <fullName evidence="4">Putative acetyltransferase</fullName>
        <ecNumber evidence="4">2.3.1.-</ecNumber>
    </submittedName>
</protein>
<comment type="caution">
    <text evidence="4">The sequence shown here is derived from an EMBL/GenBank/DDBJ whole genome shotgun (WGS) entry which is preliminary data.</text>
</comment>
<evidence type="ECO:0000313" key="5">
    <source>
        <dbReference type="Proteomes" id="UP000580910"/>
    </source>
</evidence>
<dbReference type="GO" id="GO:0016747">
    <property type="term" value="F:acyltransferase activity, transferring groups other than amino-acyl groups"/>
    <property type="evidence" value="ECO:0007669"/>
    <property type="project" value="InterPro"/>
</dbReference>
<dbReference type="CDD" id="cd04301">
    <property type="entry name" value="NAT_SF"/>
    <property type="match status" value="1"/>
</dbReference>
<dbReference type="Gene3D" id="3.40.630.30">
    <property type="match status" value="1"/>
</dbReference>
<evidence type="ECO:0000259" key="3">
    <source>
        <dbReference type="PROSITE" id="PS51186"/>
    </source>
</evidence>
<dbReference type="InterPro" id="IPR050832">
    <property type="entry name" value="Bact_Acetyltransf"/>
</dbReference>
<dbReference type="PANTHER" id="PTHR43877:SF1">
    <property type="entry name" value="ACETYLTRANSFERASE"/>
    <property type="match status" value="1"/>
</dbReference>
<dbReference type="Proteomes" id="UP000580910">
    <property type="component" value="Unassembled WGS sequence"/>
</dbReference>
<dbReference type="RefSeq" id="WP_220481318.1">
    <property type="nucleotide sequence ID" value="NZ_JACGXA010000001.1"/>
</dbReference>
<name>A0A7W3J008_9ACTN</name>
<sequence length="195" mass="20914">MSTPTVLVRSARPGDAAAVRRVVVAAFEDHGEDVAAMVEALESAGHRRASLVAELDGEVVGHVQLSHSWLDARQRLVDVLVLSPLGVLPAHQGAGIGTRLLVAAVEAARDSGAPAVFLEGSPDYYSARGWQRGSALGFERPSVRIPDPAFQVVTFAAREEWMTGRLVYCDPFWALDCVGLRDPLLATLEEKFAEG</sequence>
<dbReference type="InterPro" id="IPR016181">
    <property type="entry name" value="Acyl_CoA_acyltransferase"/>
</dbReference>
<keyword evidence="5" id="KW-1185">Reference proteome</keyword>
<dbReference type="AlphaFoldDB" id="A0A7W3J008"/>
<evidence type="ECO:0000313" key="4">
    <source>
        <dbReference type="EMBL" id="MBA8803763.1"/>
    </source>
</evidence>
<feature type="domain" description="N-acetyltransferase" evidence="3">
    <location>
        <begin position="6"/>
        <end position="165"/>
    </location>
</feature>
<evidence type="ECO:0000256" key="1">
    <source>
        <dbReference type="ARBA" id="ARBA00022679"/>
    </source>
</evidence>
<dbReference type="EMBL" id="JACGXA010000001">
    <property type="protein sequence ID" value="MBA8803763.1"/>
    <property type="molecule type" value="Genomic_DNA"/>
</dbReference>
<evidence type="ECO:0000256" key="2">
    <source>
        <dbReference type="ARBA" id="ARBA00023315"/>
    </source>
</evidence>
<gene>
    <name evidence="4" type="ORF">FB382_002054</name>
</gene>
<accession>A0A7W3J008</accession>
<keyword evidence="2 4" id="KW-0012">Acyltransferase</keyword>
<keyword evidence="1 4" id="KW-0808">Transferase</keyword>
<dbReference type="Pfam" id="PF00583">
    <property type="entry name" value="Acetyltransf_1"/>
    <property type="match status" value="1"/>
</dbReference>
<reference evidence="4 5" key="1">
    <citation type="submission" date="2020-07" db="EMBL/GenBank/DDBJ databases">
        <title>Sequencing the genomes of 1000 actinobacteria strains.</title>
        <authorList>
            <person name="Klenk H.-P."/>
        </authorList>
    </citation>
    <scope>NUCLEOTIDE SEQUENCE [LARGE SCALE GENOMIC DNA]</scope>
    <source>
        <strain evidence="4 5">DSM 21349</strain>
    </source>
</reference>
<dbReference type="PANTHER" id="PTHR43877">
    <property type="entry name" value="AMINOALKYLPHOSPHONATE N-ACETYLTRANSFERASE-RELATED-RELATED"/>
    <property type="match status" value="1"/>
</dbReference>
<dbReference type="SUPFAM" id="SSF55729">
    <property type="entry name" value="Acyl-CoA N-acyltransferases (Nat)"/>
    <property type="match status" value="1"/>
</dbReference>